<dbReference type="AlphaFoldDB" id="A0A645GG05"/>
<protein>
    <submittedName>
        <fullName evidence="1">Uncharacterized protein</fullName>
    </submittedName>
</protein>
<name>A0A645GG05_9ZZZZ</name>
<accession>A0A645GG05</accession>
<evidence type="ECO:0000313" key="1">
    <source>
        <dbReference type="EMBL" id="MPN24982.1"/>
    </source>
</evidence>
<comment type="caution">
    <text evidence="1">The sequence shown here is derived from an EMBL/GenBank/DDBJ whole genome shotgun (WGS) entry which is preliminary data.</text>
</comment>
<dbReference type="EMBL" id="VSSQ01074006">
    <property type="protein sequence ID" value="MPN24982.1"/>
    <property type="molecule type" value="Genomic_DNA"/>
</dbReference>
<sequence>MVRVQLGQLGRLLLQRRPADQAAGQLAGQVHREDGGFVPVTMVLTELTAGRLRARVGLGARIDHHQGPLFDEVSR</sequence>
<reference evidence="1" key="1">
    <citation type="submission" date="2019-08" db="EMBL/GenBank/DDBJ databases">
        <authorList>
            <person name="Kucharzyk K."/>
            <person name="Murdoch R.W."/>
            <person name="Higgins S."/>
            <person name="Loffler F."/>
        </authorList>
    </citation>
    <scope>NUCLEOTIDE SEQUENCE</scope>
</reference>
<proteinExistence type="predicted"/>
<gene>
    <name evidence="1" type="ORF">SDC9_172389</name>
</gene>
<organism evidence="1">
    <name type="scientific">bioreactor metagenome</name>
    <dbReference type="NCBI Taxonomy" id="1076179"/>
    <lineage>
        <taxon>unclassified sequences</taxon>
        <taxon>metagenomes</taxon>
        <taxon>ecological metagenomes</taxon>
    </lineage>
</organism>